<protein>
    <recommendedName>
        <fullName evidence="5">COP1-interacting protein 7</fullName>
    </recommendedName>
</protein>
<feature type="compositionally biased region" description="Polar residues" evidence="2">
    <location>
        <begin position="882"/>
        <end position="894"/>
    </location>
</feature>
<feature type="compositionally biased region" description="Polar residues" evidence="2">
    <location>
        <begin position="1379"/>
        <end position="1389"/>
    </location>
</feature>
<dbReference type="Proteomes" id="UP001327560">
    <property type="component" value="Chromosome 1"/>
</dbReference>
<reference evidence="3 4" key="1">
    <citation type="submission" date="2023-10" db="EMBL/GenBank/DDBJ databases">
        <title>Chromosome-scale genome assembly provides insights into flower coloration mechanisms of Canna indica.</title>
        <authorList>
            <person name="Li C."/>
        </authorList>
    </citation>
    <scope>NUCLEOTIDE SEQUENCE [LARGE SCALE GENOMIC DNA]</scope>
    <source>
        <tissue evidence="3">Flower</tissue>
    </source>
</reference>
<feature type="compositionally biased region" description="Polar residues" evidence="2">
    <location>
        <begin position="273"/>
        <end position="282"/>
    </location>
</feature>
<feature type="region of interest" description="Disordered" evidence="2">
    <location>
        <begin position="882"/>
        <end position="924"/>
    </location>
</feature>
<evidence type="ECO:0000313" key="4">
    <source>
        <dbReference type="Proteomes" id="UP001327560"/>
    </source>
</evidence>
<dbReference type="PANTHER" id="PTHR31008">
    <property type="entry name" value="COP1-INTERACTING PROTEIN-RELATED"/>
    <property type="match status" value="1"/>
</dbReference>
<evidence type="ECO:0008006" key="5">
    <source>
        <dbReference type="Google" id="ProtNLM"/>
    </source>
</evidence>
<feature type="region of interest" description="Disordered" evidence="2">
    <location>
        <begin position="677"/>
        <end position="711"/>
    </location>
</feature>
<name>A0AAQ3Q285_9LILI</name>
<accession>A0AAQ3Q285</accession>
<feature type="region of interest" description="Disordered" evidence="2">
    <location>
        <begin position="230"/>
        <end position="251"/>
    </location>
</feature>
<dbReference type="EMBL" id="CP136890">
    <property type="protein sequence ID" value="WOK93247.1"/>
    <property type="molecule type" value="Genomic_DNA"/>
</dbReference>
<keyword evidence="1" id="KW-0175">Coiled coil</keyword>
<feature type="compositionally biased region" description="Polar residues" evidence="2">
    <location>
        <begin position="903"/>
        <end position="918"/>
    </location>
</feature>
<feature type="region of interest" description="Disordered" evidence="2">
    <location>
        <begin position="546"/>
        <end position="584"/>
    </location>
</feature>
<feature type="region of interest" description="Disordered" evidence="2">
    <location>
        <begin position="596"/>
        <end position="660"/>
    </location>
</feature>
<feature type="compositionally biased region" description="Basic and acidic residues" evidence="2">
    <location>
        <begin position="1342"/>
        <end position="1355"/>
    </location>
</feature>
<evidence type="ECO:0000313" key="3">
    <source>
        <dbReference type="EMBL" id="WOK93247.1"/>
    </source>
</evidence>
<feature type="region of interest" description="Disordered" evidence="2">
    <location>
        <begin position="1330"/>
        <end position="1394"/>
    </location>
</feature>
<dbReference type="CDD" id="cd14733">
    <property type="entry name" value="BACK"/>
    <property type="match status" value="1"/>
</dbReference>
<evidence type="ECO:0000256" key="1">
    <source>
        <dbReference type="SAM" id="Coils"/>
    </source>
</evidence>
<evidence type="ECO:0000256" key="2">
    <source>
        <dbReference type="SAM" id="MobiDB-lite"/>
    </source>
</evidence>
<feature type="compositionally biased region" description="Low complexity" evidence="2">
    <location>
        <begin position="606"/>
        <end position="617"/>
    </location>
</feature>
<proteinExistence type="predicted"/>
<organism evidence="3 4">
    <name type="scientific">Canna indica</name>
    <name type="common">Indian-shot</name>
    <dbReference type="NCBI Taxonomy" id="4628"/>
    <lineage>
        <taxon>Eukaryota</taxon>
        <taxon>Viridiplantae</taxon>
        <taxon>Streptophyta</taxon>
        <taxon>Embryophyta</taxon>
        <taxon>Tracheophyta</taxon>
        <taxon>Spermatophyta</taxon>
        <taxon>Magnoliopsida</taxon>
        <taxon>Liliopsida</taxon>
        <taxon>Zingiberales</taxon>
        <taxon>Cannaceae</taxon>
        <taxon>Canna</taxon>
    </lineage>
</organism>
<feature type="compositionally biased region" description="Basic and acidic residues" evidence="2">
    <location>
        <begin position="1174"/>
        <end position="1183"/>
    </location>
</feature>
<dbReference type="PANTHER" id="PTHR31008:SF15">
    <property type="entry name" value="GPI-ANCHORED ADHESIN-LIKE PROTEIN"/>
    <property type="match status" value="1"/>
</dbReference>
<feature type="region of interest" description="Disordered" evidence="2">
    <location>
        <begin position="960"/>
        <end position="1031"/>
    </location>
</feature>
<feature type="region of interest" description="Disordered" evidence="2">
    <location>
        <begin position="389"/>
        <end position="411"/>
    </location>
</feature>
<feature type="compositionally biased region" description="Polar residues" evidence="2">
    <location>
        <begin position="1220"/>
        <end position="1238"/>
    </location>
</feature>
<keyword evidence="4" id="KW-1185">Reference proteome</keyword>
<feature type="coiled-coil region" evidence="1">
    <location>
        <begin position="722"/>
        <end position="749"/>
    </location>
</feature>
<sequence length="1423" mass="155992">MNSDTPLDCAVFELSPRRSRCELFVSGNGRTEKIASGFLKPFITHLKVAEEQAARSDKSIKLEVERSTSGSPWFNKGTLERFVRFVSTPEVLESANTYDAEMSQLEGARRIYSQGTGDTLSSTLGEDSTASVAAADITKKELVRAIDVRLVTLRQDLATACARAFSAGFSIDNVSELLLFAEYFGANRLIEACNKFILLCQKHPEFIGQQQQSQSVPLHLKNFADGNIRSSSSSDMSIDEPQLEYGGVCKPHDGGDLQLHKSNISEQSQLNTTVLSGTSQQAKPIIRQRAVSEEPVSTSANEPAQQDSGGSSRRLSVQDRINLFENKQKEQSGSSRNISTVGVNRVAAGKGQHRRLSSDVSEKSVLRRWSGASDMSIDLTMSISNSFNDPKDGGSVEGTPTSTNLQLPLRSKTEEVEATVLKDAVTSQSWLDPKERTAGTSSSLQSQYKGFPGEGGYMEDEIPKFSITKVKPDLETGKYCTSASMGTVERNGLSDQDASRTHQKVVLETSNNDELMDPAAFHIQSKAEDHMVDEAALPEMSEPISAMSEQVSWRGQELPQARTREISSLSSRADGVGAKDKAKTVSQFRTFGRRTGAEVKEKGPTDSVVLKVSSDLSLESDKKTSQSQGKALPIKEEAGGRNAAASHVHSGFSPAKTKEDANNLGANLQRQVSVPDVSIDEITNSEKNRTPAFPLRKAKETQEVVESPSSRWMEQNQVLKPLKGNQELNDELRMKANELERLFAAHKHRTLSEHTSSSRRSRPVNVQEDHVPMAMDKRHAAVLPDHLPDKKSPKETSNNELEFDANFLQEALGTNEYGSGVNEKLDILSPSGDSRGKFYYKYVKKRDAKLLEEWGTKGAMKEAKMKAMLDSLELSQAEMTSRYSGSVGKQGSNYSHRRAERLSSFSKRATSKSKSQAVGSGPEVEDVEELYEQVGHGHNTSYYDPFDDNSSKITNSMKLLSTKTSSTPRTPVVSVPKPSAKSTKSVSTKHRSRTESTLAESVPNFSEFRKENAKPSAVTNRVNTREKTKNLSRSKSIIEEINLAKEDNPRRSQSMRKGAAIAGELKDLSLLNSDSSDLTPLGFDKAQKDATFISKAQKGGELKSLVRKGKGTAPGLGGNAAKPKASFVSEVNNNVEYSESIVQRGSSPDLDKDVLDRSSAEGDPEAADFPVDSDSEKPRHSQEYENSDDFVSEDGDFQRSLSQADYGTAPVSPKFDASAGNAQETPGQSPRSWNSHNHSFSYAHEASDIDAPVDSPIGSPASWTLHPLNQMEADAARMRKKWGSAQMPMIVANASQQSRKDVTKGFKRLLKFGRKSRGLESVVTDWVSASTASEGDDDIEDGRDLTMRPIEDSRKSRMGYSLPHDGFNEGEFFPDQAESLRTSIPNPSGNFKLREDHLTGSSLKAPRSFFSLSSFRSKESKPR</sequence>
<feature type="compositionally biased region" description="Polar residues" evidence="2">
    <location>
        <begin position="295"/>
        <end position="314"/>
    </location>
</feature>
<feature type="compositionally biased region" description="Acidic residues" evidence="2">
    <location>
        <begin position="1185"/>
        <end position="1195"/>
    </location>
</feature>
<feature type="compositionally biased region" description="Low complexity" evidence="2">
    <location>
        <begin position="961"/>
        <end position="979"/>
    </location>
</feature>
<feature type="compositionally biased region" description="Basic and acidic residues" evidence="2">
    <location>
        <begin position="1149"/>
        <end position="1160"/>
    </location>
</feature>
<feature type="region of interest" description="Disordered" evidence="2">
    <location>
        <begin position="273"/>
        <end position="314"/>
    </location>
</feature>
<gene>
    <name evidence="3" type="ORF">Cni_G01942</name>
</gene>
<feature type="region of interest" description="Disordered" evidence="2">
    <location>
        <begin position="1139"/>
        <end position="1238"/>
    </location>
</feature>